<dbReference type="EMBL" id="UINC01163945">
    <property type="protein sequence ID" value="SVD64527.1"/>
    <property type="molecule type" value="Genomic_DNA"/>
</dbReference>
<feature type="non-terminal residue" evidence="1">
    <location>
        <position position="52"/>
    </location>
</feature>
<dbReference type="AlphaFoldDB" id="A0A382X018"/>
<gene>
    <name evidence="1" type="ORF">METZ01_LOCUS417381</name>
</gene>
<organism evidence="1">
    <name type="scientific">marine metagenome</name>
    <dbReference type="NCBI Taxonomy" id="408172"/>
    <lineage>
        <taxon>unclassified sequences</taxon>
        <taxon>metagenomes</taxon>
        <taxon>ecological metagenomes</taxon>
    </lineage>
</organism>
<reference evidence="1" key="1">
    <citation type="submission" date="2018-05" db="EMBL/GenBank/DDBJ databases">
        <authorList>
            <person name="Lanie J.A."/>
            <person name="Ng W.-L."/>
            <person name="Kazmierczak K.M."/>
            <person name="Andrzejewski T.M."/>
            <person name="Davidsen T.M."/>
            <person name="Wayne K.J."/>
            <person name="Tettelin H."/>
            <person name="Glass J.I."/>
            <person name="Rusch D."/>
            <person name="Podicherti R."/>
            <person name="Tsui H.-C.T."/>
            <person name="Winkler M.E."/>
        </authorList>
    </citation>
    <scope>NUCLEOTIDE SEQUENCE</scope>
</reference>
<protein>
    <submittedName>
        <fullName evidence="1">Uncharacterized protein</fullName>
    </submittedName>
</protein>
<proteinExistence type="predicted"/>
<sequence length="52" mass="6056">MKGEYEKILKKFNFKELDIVTINFSENGSADEYIQILTPIDKTFLANIKKTD</sequence>
<accession>A0A382X018</accession>
<name>A0A382X018_9ZZZZ</name>
<evidence type="ECO:0000313" key="1">
    <source>
        <dbReference type="EMBL" id="SVD64527.1"/>
    </source>
</evidence>